<feature type="transmembrane region" description="Helical" evidence="6">
    <location>
        <begin position="44"/>
        <end position="60"/>
    </location>
</feature>
<feature type="transmembrane region" description="Helical" evidence="6">
    <location>
        <begin position="243"/>
        <end position="261"/>
    </location>
</feature>
<evidence type="ECO:0000256" key="4">
    <source>
        <dbReference type="ARBA" id="ARBA00022989"/>
    </source>
</evidence>
<feature type="transmembrane region" description="Helical" evidence="6">
    <location>
        <begin position="12"/>
        <end position="32"/>
    </location>
</feature>
<dbReference type="EMBL" id="VBOZ01000029">
    <property type="protein sequence ID" value="TMQ63758.1"/>
    <property type="molecule type" value="Genomic_DNA"/>
</dbReference>
<feature type="transmembrane region" description="Helical" evidence="6">
    <location>
        <begin position="290"/>
        <end position="313"/>
    </location>
</feature>
<reference evidence="7 8" key="1">
    <citation type="journal article" date="2019" name="Nat. Microbiol.">
        <title>Mediterranean grassland soil C-N compound turnover is dependent on rainfall and depth, and is mediated by genomically divergent microorganisms.</title>
        <authorList>
            <person name="Diamond S."/>
            <person name="Andeer P.F."/>
            <person name="Li Z."/>
            <person name="Crits-Christoph A."/>
            <person name="Burstein D."/>
            <person name="Anantharaman K."/>
            <person name="Lane K.R."/>
            <person name="Thomas B.C."/>
            <person name="Pan C."/>
            <person name="Northen T.R."/>
            <person name="Banfield J.F."/>
        </authorList>
    </citation>
    <scope>NUCLEOTIDE SEQUENCE [LARGE SCALE GENOMIC DNA]</scope>
    <source>
        <strain evidence="7">WS_9</strain>
    </source>
</reference>
<proteinExistence type="predicted"/>
<evidence type="ECO:0000313" key="8">
    <source>
        <dbReference type="Proteomes" id="UP000317691"/>
    </source>
</evidence>
<feature type="transmembrane region" description="Helical" evidence="6">
    <location>
        <begin position="268"/>
        <end position="284"/>
    </location>
</feature>
<keyword evidence="5 6" id="KW-0472">Membrane</keyword>
<name>A0A538TJF2_UNCEI</name>
<evidence type="ECO:0000256" key="5">
    <source>
        <dbReference type="ARBA" id="ARBA00023136"/>
    </source>
</evidence>
<keyword evidence="4 6" id="KW-1133">Transmembrane helix</keyword>
<accession>A0A538TJF2</accession>
<evidence type="ECO:0000256" key="2">
    <source>
        <dbReference type="ARBA" id="ARBA00022475"/>
    </source>
</evidence>
<dbReference type="PANTHER" id="PTHR39087:SF2">
    <property type="entry name" value="UPF0104 MEMBRANE PROTEIN MJ1595"/>
    <property type="match status" value="1"/>
</dbReference>
<dbReference type="InterPro" id="IPR022791">
    <property type="entry name" value="L-PG_synthase/AglD"/>
</dbReference>
<dbReference type="PANTHER" id="PTHR39087">
    <property type="entry name" value="UPF0104 MEMBRANE PROTEIN MJ1595"/>
    <property type="match status" value="1"/>
</dbReference>
<evidence type="ECO:0000256" key="3">
    <source>
        <dbReference type="ARBA" id="ARBA00022692"/>
    </source>
</evidence>
<organism evidence="7 8">
    <name type="scientific">Eiseniibacteriota bacterium</name>
    <dbReference type="NCBI Taxonomy" id="2212470"/>
    <lineage>
        <taxon>Bacteria</taxon>
        <taxon>Candidatus Eiseniibacteriota</taxon>
    </lineage>
</organism>
<gene>
    <name evidence="7" type="ORF">E6K79_08915</name>
</gene>
<dbReference type="Pfam" id="PF03706">
    <property type="entry name" value="LPG_synthase_TM"/>
    <property type="match status" value="1"/>
</dbReference>
<evidence type="ECO:0000313" key="7">
    <source>
        <dbReference type="EMBL" id="TMQ63758.1"/>
    </source>
</evidence>
<protein>
    <submittedName>
        <fullName evidence="7">Flippase-like domain-containing protein</fullName>
    </submittedName>
</protein>
<evidence type="ECO:0000256" key="6">
    <source>
        <dbReference type="SAM" id="Phobius"/>
    </source>
</evidence>
<dbReference type="GO" id="GO:0005886">
    <property type="term" value="C:plasma membrane"/>
    <property type="evidence" value="ECO:0007669"/>
    <property type="project" value="UniProtKB-SubCell"/>
</dbReference>
<feature type="transmembrane region" description="Helical" evidence="6">
    <location>
        <begin position="127"/>
        <end position="144"/>
    </location>
</feature>
<keyword evidence="3 6" id="KW-0812">Transmembrane</keyword>
<dbReference type="NCBIfam" id="TIGR00374">
    <property type="entry name" value="flippase-like domain"/>
    <property type="match status" value="1"/>
</dbReference>
<feature type="transmembrane region" description="Helical" evidence="6">
    <location>
        <begin position="150"/>
        <end position="173"/>
    </location>
</feature>
<comment type="subcellular location">
    <subcellularLocation>
        <location evidence="1">Cell membrane</location>
        <topology evidence="1">Multi-pass membrane protein</topology>
    </subcellularLocation>
</comment>
<dbReference type="Proteomes" id="UP000317691">
    <property type="component" value="Unassembled WGS sequence"/>
</dbReference>
<feature type="transmembrane region" description="Helical" evidence="6">
    <location>
        <begin position="215"/>
        <end position="237"/>
    </location>
</feature>
<dbReference type="AlphaFoldDB" id="A0A538TJF2"/>
<comment type="caution">
    <text evidence="7">The sequence shown here is derived from an EMBL/GenBank/DDBJ whole genome shotgun (WGS) entry which is preliminary data.</text>
</comment>
<sequence length="332" mass="36287">MPVEPDAPRARHLIGYALAVFGLVWVLHDVYFGTVFASMRHIRWVWVAPAILFDVMSYVCQGVRWRYLLRPVGPVSAARATQAIYAGLFTNEVTPLRAGEFVRAYLVSRWTGVRFLSIVPSIAAERLFDGVWLAIAIGITAMFVPLPRDLIAGGDVLGVIVIAATALFLFLVYCRRKDSAGDAAGSKREGHRSLARMVSHVAEGIGRIGLSRDSIASLLISPLILVFQGIALWIMMLAYGFPLSIWVGIAVFLIVHLGTALPNAPSNIGTYQFFCVVGLTLFGIEKSSAVGFSFVAFFLLTLPLWILGLLAIARSGMTLPAIRHEIDRLMKG</sequence>
<keyword evidence="2" id="KW-1003">Cell membrane</keyword>
<evidence type="ECO:0000256" key="1">
    <source>
        <dbReference type="ARBA" id="ARBA00004651"/>
    </source>
</evidence>